<sequence>MNSIAQLDGNNTVAVDLTPDEALSLTGVEFNGNHEVKAAAQRKIRNAFEKTFNIQKNHPTD</sequence>
<organism evidence="1 2">
    <name type="scientific">Paenibacillus antarcticus</name>
    <dbReference type="NCBI Taxonomy" id="253703"/>
    <lineage>
        <taxon>Bacteria</taxon>
        <taxon>Bacillati</taxon>
        <taxon>Bacillota</taxon>
        <taxon>Bacilli</taxon>
        <taxon>Bacillales</taxon>
        <taxon>Paenibacillaceae</taxon>
        <taxon>Paenibacillus</taxon>
    </lineage>
</organism>
<evidence type="ECO:0000313" key="2">
    <source>
        <dbReference type="Proteomes" id="UP000077355"/>
    </source>
</evidence>
<evidence type="ECO:0000313" key="1">
    <source>
        <dbReference type="EMBL" id="OAB48305.1"/>
    </source>
</evidence>
<gene>
    <name evidence="1" type="ORF">PBAT_01310</name>
</gene>
<dbReference type="AlphaFoldDB" id="A0A162MG07"/>
<comment type="caution">
    <text evidence="1">The sequence shown here is derived from an EMBL/GenBank/DDBJ whole genome shotgun (WGS) entry which is preliminary data.</text>
</comment>
<dbReference type="EMBL" id="LVJI01000001">
    <property type="protein sequence ID" value="OAB48305.1"/>
    <property type="molecule type" value="Genomic_DNA"/>
</dbReference>
<reference evidence="1 2" key="1">
    <citation type="submission" date="2016-03" db="EMBL/GenBank/DDBJ databases">
        <title>Draft genome sequence of Paenibacillus antarcticus CECT 5836.</title>
        <authorList>
            <person name="Shin S.-K."/>
            <person name="Yi H."/>
        </authorList>
    </citation>
    <scope>NUCLEOTIDE SEQUENCE [LARGE SCALE GENOMIC DNA]</scope>
    <source>
        <strain evidence="1 2">CECT 5836</strain>
    </source>
</reference>
<dbReference type="RefSeq" id="WP_068645938.1">
    <property type="nucleotide sequence ID" value="NZ_CP043611.1"/>
</dbReference>
<dbReference type="Proteomes" id="UP000077355">
    <property type="component" value="Unassembled WGS sequence"/>
</dbReference>
<accession>A0A162MG07</accession>
<protein>
    <submittedName>
        <fullName evidence="1">Uncharacterized protein</fullName>
    </submittedName>
</protein>
<proteinExistence type="predicted"/>
<dbReference type="OrthoDB" id="2632973at2"/>
<name>A0A162MG07_9BACL</name>
<keyword evidence="2" id="KW-1185">Reference proteome</keyword>